<reference evidence="2" key="1">
    <citation type="submission" date="2023-06" db="EMBL/GenBank/DDBJ databases">
        <title>Genome-scale phylogeny and comparative genomics of the fungal order Sordariales.</title>
        <authorList>
            <consortium name="Lawrence Berkeley National Laboratory"/>
            <person name="Hensen N."/>
            <person name="Bonometti L."/>
            <person name="Westerberg I."/>
            <person name="Brannstrom I.O."/>
            <person name="Guillou S."/>
            <person name="Cros-Aarteil S."/>
            <person name="Calhoun S."/>
            <person name="Haridas S."/>
            <person name="Kuo A."/>
            <person name="Mondo S."/>
            <person name="Pangilinan J."/>
            <person name="Riley R."/>
            <person name="Labutti K."/>
            <person name="Andreopoulos B."/>
            <person name="Lipzen A."/>
            <person name="Chen C."/>
            <person name="Yanf M."/>
            <person name="Daum C."/>
            <person name="Ng V."/>
            <person name="Clum A."/>
            <person name="Steindorff A."/>
            <person name="Ohm R."/>
            <person name="Martin F."/>
            <person name="Silar P."/>
            <person name="Natvig D."/>
            <person name="Lalanne C."/>
            <person name="Gautier V."/>
            <person name="Ament-Velasquez S.L."/>
            <person name="Kruys A."/>
            <person name="Hutchinson M.I."/>
            <person name="Powell A.J."/>
            <person name="Barry K."/>
            <person name="Miller A.N."/>
            <person name="Grigoriev I.V."/>
            <person name="Debuchy R."/>
            <person name="Gladieux P."/>
            <person name="Thoren M.H."/>
            <person name="Johannesson H."/>
        </authorList>
    </citation>
    <scope>NUCLEOTIDE SEQUENCE</scope>
    <source>
        <strain evidence="2">PSN4</strain>
    </source>
</reference>
<keyword evidence="1" id="KW-0472">Membrane</keyword>
<keyword evidence="1" id="KW-0812">Transmembrane</keyword>
<feature type="transmembrane region" description="Helical" evidence="1">
    <location>
        <begin position="32"/>
        <end position="53"/>
    </location>
</feature>
<keyword evidence="1" id="KW-1133">Transmembrane helix</keyword>
<gene>
    <name evidence="2" type="ORF">QBC47DRAFT_367577</name>
</gene>
<dbReference type="Proteomes" id="UP001239445">
    <property type="component" value="Unassembled WGS sequence"/>
</dbReference>
<comment type="caution">
    <text evidence="2">The sequence shown here is derived from an EMBL/GenBank/DDBJ whole genome shotgun (WGS) entry which is preliminary data.</text>
</comment>
<keyword evidence="3" id="KW-1185">Reference proteome</keyword>
<sequence length="58" mass="6647">MFSLFILFIYFIVLLGSGYCWRAVVGCVRAGWVGWLGPWFPWYVCLCVCYALAVHSCC</sequence>
<name>A0AAJ0BP45_9PEZI</name>
<evidence type="ECO:0000313" key="3">
    <source>
        <dbReference type="Proteomes" id="UP001239445"/>
    </source>
</evidence>
<evidence type="ECO:0000313" key="2">
    <source>
        <dbReference type="EMBL" id="KAK1760579.1"/>
    </source>
</evidence>
<protein>
    <submittedName>
        <fullName evidence="2">Uncharacterized protein</fullName>
    </submittedName>
</protein>
<evidence type="ECO:0000256" key="1">
    <source>
        <dbReference type="SAM" id="Phobius"/>
    </source>
</evidence>
<organism evidence="2 3">
    <name type="scientific">Echria macrotheca</name>
    <dbReference type="NCBI Taxonomy" id="438768"/>
    <lineage>
        <taxon>Eukaryota</taxon>
        <taxon>Fungi</taxon>
        <taxon>Dikarya</taxon>
        <taxon>Ascomycota</taxon>
        <taxon>Pezizomycotina</taxon>
        <taxon>Sordariomycetes</taxon>
        <taxon>Sordariomycetidae</taxon>
        <taxon>Sordariales</taxon>
        <taxon>Schizotheciaceae</taxon>
        <taxon>Echria</taxon>
    </lineage>
</organism>
<dbReference type="EMBL" id="MU839827">
    <property type="protein sequence ID" value="KAK1760579.1"/>
    <property type="molecule type" value="Genomic_DNA"/>
</dbReference>
<proteinExistence type="predicted"/>
<accession>A0AAJ0BP45</accession>
<dbReference type="AlphaFoldDB" id="A0AAJ0BP45"/>